<dbReference type="PANTHER" id="PTHR41771">
    <property type="entry name" value="MEMBRANE PROTEIN-RELATED"/>
    <property type="match status" value="1"/>
</dbReference>
<evidence type="ECO:0000313" key="6">
    <source>
        <dbReference type="Proteomes" id="UP000297598"/>
    </source>
</evidence>
<feature type="compositionally biased region" description="Polar residues" evidence="1">
    <location>
        <begin position="252"/>
        <end position="264"/>
    </location>
</feature>
<keyword evidence="2" id="KW-1133">Transmembrane helix</keyword>
<dbReference type="EMBL" id="SRLS01000006">
    <property type="protein sequence ID" value="TGE18001.1"/>
    <property type="molecule type" value="Genomic_DNA"/>
</dbReference>
<name>A0A380G3T8_9STAP</name>
<dbReference type="Pfam" id="PF07907">
    <property type="entry name" value="YibE_F"/>
    <property type="match status" value="1"/>
</dbReference>
<dbReference type="OrthoDB" id="2414035at2"/>
<dbReference type="AlphaFoldDB" id="A0A380G3T8"/>
<feature type="transmembrane region" description="Helical" evidence="2">
    <location>
        <begin position="125"/>
        <end position="146"/>
    </location>
</feature>
<gene>
    <name evidence="4" type="ORF">BJR09_05645</name>
    <name evidence="3" type="ORF">NCTC13830_02586</name>
</gene>
<reference evidence="4 6" key="2">
    <citation type="submission" date="2019-04" db="EMBL/GenBank/DDBJ databases">
        <title>Genomic characterization of Staphylococcus petrasii strains.</title>
        <authorList>
            <person name="Vrbovska V."/>
            <person name="Kovarovic V."/>
            <person name="Maslanova I."/>
            <person name="Indrakova A."/>
            <person name="Petras P."/>
            <person name="Sedo O."/>
            <person name="Svec P."/>
            <person name="Fisarova L."/>
            <person name="Sedlacek I."/>
            <person name="Doskar J."/>
            <person name="Pantucek R."/>
        </authorList>
    </citation>
    <scope>NUCLEOTIDE SEQUENCE [LARGE SCALE GENOMIC DNA]</scope>
    <source>
        <strain evidence="4 6">P5404</strain>
    </source>
</reference>
<dbReference type="PANTHER" id="PTHR41771:SF1">
    <property type="entry name" value="MEMBRANE PROTEIN"/>
    <property type="match status" value="1"/>
</dbReference>
<feature type="transmembrane region" description="Helical" evidence="2">
    <location>
        <begin position="35"/>
        <end position="68"/>
    </location>
</feature>
<keyword evidence="2" id="KW-0812">Transmembrane</keyword>
<feature type="transmembrane region" description="Helical" evidence="2">
    <location>
        <begin position="221"/>
        <end position="246"/>
    </location>
</feature>
<dbReference type="InterPro" id="IPR014564">
    <property type="entry name" value="UCP031503_TM"/>
</dbReference>
<dbReference type="RefSeq" id="WP_103297740.1">
    <property type="nucleotide sequence ID" value="NZ_PPQT01000031.1"/>
</dbReference>
<dbReference type="Proteomes" id="UP000297598">
    <property type="component" value="Unassembled WGS sequence"/>
</dbReference>
<feature type="transmembrane region" description="Helical" evidence="2">
    <location>
        <begin position="80"/>
        <end position="98"/>
    </location>
</feature>
<protein>
    <submittedName>
        <fullName evidence="4">YibE/F family protein</fullName>
    </submittedName>
    <submittedName>
        <fullName evidence="3">YibE/F-like family protein</fullName>
    </submittedName>
</protein>
<evidence type="ECO:0000256" key="2">
    <source>
        <dbReference type="SAM" id="Phobius"/>
    </source>
</evidence>
<evidence type="ECO:0000313" key="5">
    <source>
        <dbReference type="Proteomes" id="UP000254047"/>
    </source>
</evidence>
<feature type="region of interest" description="Disordered" evidence="1">
    <location>
        <begin position="252"/>
        <end position="271"/>
    </location>
</feature>
<feature type="transmembrane region" description="Helical" evidence="2">
    <location>
        <begin position="178"/>
        <end position="201"/>
    </location>
</feature>
<keyword evidence="6" id="KW-1185">Reference proteome</keyword>
<reference evidence="3 5" key="1">
    <citation type="submission" date="2018-06" db="EMBL/GenBank/DDBJ databases">
        <authorList>
            <consortium name="Pathogen Informatics"/>
            <person name="Doyle S."/>
        </authorList>
    </citation>
    <scope>NUCLEOTIDE SEQUENCE [LARGE SCALE GENOMIC DNA]</scope>
    <source>
        <strain evidence="3 5">NCTC13830</strain>
    </source>
</reference>
<sequence>MNAIFILALILFALMIIFGGKKGLVSYLTLFLNFIILIISIVFIMFGTPIYLVSLIFCLIIAACNLFILNSYNTKTKAAFIGTIATTIILIIGIYLSVKLGHLQGFATEQQDETYIFSMNIGIDMVQFSVFTIILAVIAAVIDLTITISSPIYELNATNPNLTRKELFQSGMRVGREILATSANTIYLAFFGGQLTLFFWFFQLHYSFGHIINSKIFAQEFISILLGGIAVALSIPITAWITAMLIKHPKFNHSSTSDTSSLENETPIKRD</sequence>
<evidence type="ECO:0000256" key="1">
    <source>
        <dbReference type="SAM" id="MobiDB-lite"/>
    </source>
</evidence>
<accession>A0A380G3T8</accession>
<evidence type="ECO:0000313" key="4">
    <source>
        <dbReference type="EMBL" id="TGE18001.1"/>
    </source>
</evidence>
<dbReference type="PIRSF" id="PIRSF031503">
    <property type="entry name" value="UCP031503_mp"/>
    <property type="match status" value="1"/>
</dbReference>
<dbReference type="Proteomes" id="UP000254047">
    <property type="component" value="Unassembled WGS sequence"/>
</dbReference>
<organism evidence="3 5">
    <name type="scientific">Staphylococcus petrasii</name>
    <dbReference type="NCBI Taxonomy" id="1276936"/>
    <lineage>
        <taxon>Bacteria</taxon>
        <taxon>Bacillati</taxon>
        <taxon>Bacillota</taxon>
        <taxon>Bacilli</taxon>
        <taxon>Bacillales</taxon>
        <taxon>Staphylococcaceae</taxon>
        <taxon>Staphylococcus</taxon>
    </lineage>
</organism>
<evidence type="ECO:0000313" key="3">
    <source>
        <dbReference type="EMBL" id="SUM45167.1"/>
    </source>
</evidence>
<proteinExistence type="predicted"/>
<dbReference type="InterPro" id="IPR012507">
    <property type="entry name" value="YibE_F"/>
</dbReference>
<dbReference type="EMBL" id="UHDO01000001">
    <property type="protein sequence ID" value="SUM45167.1"/>
    <property type="molecule type" value="Genomic_DNA"/>
</dbReference>
<keyword evidence="2" id="KW-0472">Membrane</keyword>